<organism evidence="1 2">
    <name type="scientific">Chryseobacterium limigenitum</name>
    <dbReference type="NCBI Taxonomy" id="1612149"/>
    <lineage>
        <taxon>Bacteria</taxon>
        <taxon>Pseudomonadati</taxon>
        <taxon>Bacteroidota</taxon>
        <taxon>Flavobacteriia</taxon>
        <taxon>Flavobacteriales</taxon>
        <taxon>Weeksellaceae</taxon>
        <taxon>Chryseobacterium group</taxon>
        <taxon>Chryseobacterium</taxon>
    </lineage>
</organism>
<protein>
    <submittedName>
        <fullName evidence="1">Uncharacterized protein</fullName>
    </submittedName>
</protein>
<proteinExistence type="predicted"/>
<dbReference type="OrthoDB" id="2638022at2"/>
<dbReference type="Proteomes" id="UP000182034">
    <property type="component" value="Unassembled WGS sequence"/>
</dbReference>
<name>A0A1K2IVH4_9FLAO</name>
<reference evidence="2" key="1">
    <citation type="submission" date="2016-10" db="EMBL/GenBank/DDBJ databases">
        <authorList>
            <person name="Varghese N."/>
            <person name="Submissions S."/>
        </authorList>
    </citation>
    <scope>NUCLEOTIDE SEQUENCE [LARGE SCALE GENOMIC DNA]</scope>
    <source>
        <strain evidence="2">SUR2</strain>
    </source>
</reference>
<sequence>MKTILEIENQTVEFERNWFTGSFTYTINGARKTLDSSLNPFTHFSVQLSRAYELQIENSIVTVIKTRPLFFAGLRKHNYKFYINKQLVKEIESM</sequence>
<accession>A0A1K2IVH4</accession>
<dbReference type="STRING" id="1612149.SAMN05216324_1196"/>
<evidence type="ECO:0000313" key="1">
    <source>
        <dbReference type="EMBL" id="SFZ96367.1"/>
    </source>
</evidence>
<dbReference type="AlphaFoldDB" id="A0A1K2IVH4"/>
<gene>
    <name evidence="1" type="ORF">SAMN05216324_1196</name>
</gene>
<evidence type="ECO:0000313" key="2">
    <source>
        <dbReference type="Proteomes" id="UP000182034"/>
    </source>
</evidence>
<keyword evidence="2" id="KW-1185">Reference proteome</keyword>
<dbReference type="RefSeq" id="WP_072412141.1">
    <property type="nucleotide sequence ID" value="NZ_FPKW01000019.1"/>
</dbReference>
<dbReference type="EMBL" id="FPKW01000019">
    <property type="protein sequence ID" value="SFZ96367.1"/>
    <property type="molecule type" value="Genomic_DNA"/>
</dbReference>